<evidence type="ECO:0000313" key="11">
    <source>
        <dbReference type="Proteomes" id="UP000267342"/>
    </source>
</evidence>
<dbReference type="STRING" id="1123510.GCA_000620025_00735"/>
<dbReference type="AlphaFoldDB" id="A0A348HGZ5"/>
<evidence type="ECO:0000256" key="7">
    <source>
        <dbReference type="ARBA" id="ARBA00023136"/>
    </source>
</evidence>
<gene>
    <name evidence="10" type="ORF">ZBT109_2160</name>
</gene>
<dbReference type="RefSeq" id="WP_027705875.1">
    <property type="nucleotide sequence ID" value="NZ_AP018933.1"/>
</dbReference>
<dbReference type="EMBL" id="AP018933">
    <property type="protein sequence ID" value="BBG30897.1"/>
    <property type="molecule type" value="Genomic_DNA"/>
</dbReference>
<keyword evidence="3 8" id="KW-0813">Transport</keyword>
<dbReference type="PANTHER" id="PTHR43848:SF2">
    <property type="entry name" value="PUTRESCINE TRANSPORT SYSTEM PERMEASE PROTEIN POTI"/>
    <property type="match status" value="1"/>
</dbReference>
<evidence type="ECO:0000256" key="5">
    <source>
        <dbReference type="ARBA" id="ARBA00022692"/>
    </source>
</evidence>
<comment type="similarity">
    <text evidence="2">Belongs to the binding-protein-dependent transport system permease family. CysTW subfamily.</text>
</comment>
<dbReference type="InterPro" id="IPR035906">
    <property type="entry name" value="MetI-like_sf"/>
</dbReference>
<feature type="transmembrane region" description="Helical" evidence="8">
    <location>
        <begin position="68"/>
        <end position="90"/>
    </location>
</feature>
<keyword evidence="7 8" id="KW-0472">Membrane</keyword>
<feature type="domain" description="ABC transmembrane type-1" evidence="9">
    <location>
        <begin position="64"/>
        <end position="260"/>
    </location>
</feature>
<dbReference type="PANTHER" id="PTHR43848">
    <property type="entry name" value="PUTRESCINE TRANSPORT SYSTEM PERMEASE PROTEIN POTI"/>
    <property type="match status" value="1"/>
</dbReference>
<dbReference type="InterPro" id="IPR051789">
    <property type="entry name" value="Bact_Polyamine_Transport"/>
</dbReference>
<keyword evidence="11" id="KW-1185">Reference proteome</keyword>
<organism evidence="10 11">
    <name type="scientific">Zymobacter palmae</name>
    <dbReference type="NCBI Taxonomy" id="33074"/>
    <lineage>
        <taxon>Bacteria</taxon>
        <taxon>Pseudomonadati</taxon>
        <taxon>Pseudomonadota</taxon>
        <taxon>Gammaproteobacteria</taxon>
        <taxon>Oceanospirillales</taxon>
        <taxon>Halomonadaceae</taxon>
        <taxon>Zymobacter group</taxon>
        <taxon>Zymobacter</taxon>
    </lineage>
</organism>
<dbReference type="CDD" id="cd06261">
    <property type="entry name" value="TM_PBP2"/>
    <property type="match status" value="1"/>
</dbReference>
<keyword evidence="6 8" id="KW-1133">Transmembrane helix</keyword>
<evidence type="ECO:0000256" key="6">
    <source>
        <dbReference type="ARBA" id="ARBA00022989"/>
    </source>
</evidence>
<keyword evidence="4" id="KW-1003">Cell membrane</keyword>
<dbReference type="Gene3D" id="1.10.3720.10">
    <property type="entry name" value="MetI-like"/>
    <property type="match status" value="1"/>
</dbReference>
<evidence type="ECO:0000313" key="10">
    <source>
        <dbReference type="EMBL" id="BBG30897.1"/>
    </source>
</evidence>
<reference evidence="10 11" key="1">
    <citation type="submission" date="2018-09" db="EMBL/GenBank/DDBJ databases">
        <title>Zymobacter palmae IAM14233 (=T109) whole genome analysis.</title>
        <authorList>
            <person name="Yanase H."/>
        </authorList>
    </citation>
    <scope>NUCLEOTIDE SEQUENCE [LARGE SCALE GENOMIC DNA]</scope>
    <source>
        <strain evidence="10 11">IAM14233</strain>
    </source>
</reference>
<protein>
    <submittedName>
        <fullName evidence="10">Binding-protein-dependent transport systems inner membrane component</fullName>
    </submittedName>
</protein>
<proteinExistence type="inferred from homology"/>
<dbReference type="Proteomes" id="UP000267342">
    <property type="component" value="Chromosome"/>
</dbReference>
<evidence type="ECO:0000259" key="9">
    <source>
        <dbReference type="PROSITE" id="PS50928"/>
    </source>
</evidence>
<evidence type="ECO:0000256" key="4">
    <source>
        <dbReference type="ARBA" id="ARBA00022475"/>
    </source>
</evidence>
<dbReference type="GO" id="GO:0005886">
    <property type="term" value="C:plasma membrane"/>
    <property type="evidence" value="ECO:0007669"/>
    <property type="project" value="UniProtKB-SubCell"/>
</dbReference>
<dbReference type="OrthoDB" id="9782004at2"/>
<evidence type="ECO:0000256" key="2">
    <source>
        <dbReference type="ARBA" id="ARBA00007069"/>
    </source>
</evidence>
<dbReference type="SUPFAM" id="SSF161098">
    <property type="entry name" value="MetI-like"/>
    <property type="match status" value="1"/>
</dbReference>
<dbReference type="GO" id="GO:0055085">
    <property type="term" value="P:transmembrane transport"/>
    <property type="evidence" value="ECO:0007669"/>
    <property type="project" value="InterPro"/>
</dbReference>
<dbReference type="Pfam" id="PF00528">
    <property type="entry name" value="BPD_transp_1"/>
    <property type="match status" value="1"/>
</dbReference>
<evidence type="ECO:0000256" key="8">
    <source>
        <dbReference type="RuleBase" id="RU363032"/>
    </source>
</evidence>
<feature type="transmembrane region" description="Helical" evidence="8">
    <location>
        <begin position="137"/>
        <end position="157"/>
    </location>
</feature>
<evidence type="ECO:0000256" key="3">
    <source>
        <dbReference type="ARBA" id="ARBA00022448"/>
    </source>
</evidence>
<dbReference type="PROSITE" id="PS50928">
    <property type="entry name" value="ABC_TM1"/>
    <property type="match status" value="1"/>
</dbReference>
<feature type="transmembrane region" description="Helical" evidence="8">
    <location>
        <begin position="12"/>
        <end position="34"/>
    </location>
</feature>
<accession>A0A348HGZ5</accession>
<keyword evidence="5 8" id="KW-0812">Transmembrane</keyword>
<comment type="subcellular location">
    <subcellularLocation>
        <location evidence="1 8">Cell membrane</location>
        <topology evidence="1 8">Multi-pass membrane protein</topology>
    </subcellularLocation>
</comment>
<feature type="transmembrane region" description="Helical" evidence="8">
    <location>
        <begin position="237"/>
        <end position="259"/>
    </location>
</feature>
<dbReference type="KEGG" id="zpl:ZBT109_2160"/>
<name>A0A348HGZ5_9GAMM</name>
<sequence length="268" mass="30158">MRHVQRRHPMFGIFWWLMVLFLYLPLGMVVLYSFNSINSTAHFAGFSLRWYRQLLENEELFSAFKNSMILAVSSSAIALVLGSMLGYGLYRHRRRGLGWLIALIYLPVVMPDVVFGLAEMTSFVKVGSWIGLFSPGLTTMTLAHVTFELPFVALLVYSRFVNMDAALFDAAQDLYASPSKRFTHVILPEIKPALLSSFFLSFTLSFDDFAISFFTAGPESATLPIYIWSSIKRGVSPSINAIGSLMILAVMVAVIIMLLGNWRKRARA</sequence>
<dbReference type="InterPro" id="IPR000515">
    <property type="entry name" value="MetI-like"/>
</dbReference>
<feature type="transmembrane region" description="Helical" evidence="8">
    <location>
        <begin position="97"/>
        <end position="117"/>
    </location>
</feature>
<feature type="transmembrane region" description="Helical" evidence="8">
    <location>
        <begin position="193"/>
        <end position="217"/>
    </location>
</feature>
<evidence type="ECO:0000256" key="1">
    <source>
        <dbReference type="ARBA" id="ARBA00004651"/>
    </source>
</evidence>